<gene>
    <name evidence="2" type="ORF">GGI25_005289</name>
</gene>
<evidence type="ECO:0000259" key="1">
    <source>
        <dbReference type="Pfam" id="PF10785"/>
    </source>
</evidence>
<dbReference type="Pfam" id="PF10785">
    <property type="entry name" value="NADH-u_ox-rdase"/>
    <property type="match status" value="1"/>
</dbReference>
<accession>A0A9W8FYV5</accession>
<feature type="domain" description="NADH-ubiquinone oxidoreductase 21kDa subunit N-terminal" evidence="1">
    <location>
        <begin position="8"/>
        <end position="93"/>
    </location>
</feature>
<evidence type="ECO:0000313" key="2">
    <source>
        <dbReference type="EMBL" id="KAJ2671946.1"/>
    </source>
</evidence>
<dbReference type="Proteomes" id="UP001151518">
    <property type="component" value="Unassembled WGS sequence"/>
</dbReference>
<dbReference type="OrthoDB" id="196140at2759"/>
<organism evidence="2 3">
    <name type="scientific">Coemansia spiralis</name>
    <dbReference type="NCBI Taxonomy" id="417178"/>
    <lineage>
        <taxon>Eukaryota</taxon>
        <taxon>Fungi</taxon>
        <taxon>Fungi incertae sedis</taxon>
        <taxon>Zoopagomycota</taxon>
        <taxon>Kickxellomycotina</taxon>
        <taxon>Kickxellomycetes</taxon>
        <taxon>Kickxellales</taxon>
        <taxon>Kickxellaceae</taxon>
        <taxon>Coemansia</taxon>
    </lineage>
</organism>
<reference evidence="2" key="1">
    <citation type="submission" date="2022-07" db="EMBL/GenBank/DDBJ databases">
        <title>Phylogenomic reconstructions and comparative analyses of Kickxellomycotina fungi.</title>
        <authorList>
            <person name="Reynolds N.K."/>
            <person name="Stajich J.E."/>
            <person name="Barry K."/>
            <person name="Grigoriev I.V."/>
            <person name="Crous P."/>
            <person name="Smith M.E."/>
        </authorList>
    </citation>
    <scope>NUCLEOTIDE SEQUENCE</scope>
    <source>
        <strain evidence="2">NRRL 3115</strain>
    </source>
</reference>
<proteinExistence type="predicted"/>
<dbReference type="EMBL" id="JANBTW010000091">
    <property type="protein sequence ID" value="KAJ2671946.1"/>
    <property type="molecule type" value="Genomic_DNA"/>
</dbReference>
<dbReference type="InterPro" id="IPR053229">
    <property type="entry name" value="NADH-Q_oxidrdct_subunit"/>
</dbReference>
<protein>
    <recommendedName>
        <fullName evidence="1">NADH-ubiquinone oxidoreductase 21kDa subunit N-terminal domain-containing protein</fullName>
    </recommendedName>
</protein>
<comment type="caution">
    <text evidence="2">The sequence shown here is derived from an EMBL/GenBank/DDBJ whole genome shotgun (WGS) entry which is preliminary data.</text>
</comment>
<sequence length="166" mass="19571">MSLKLHEAPFPVIDSDPIFWRVIRYFRWTDYVMGAAFASIGPSFLYIMERYQPSGYPRKQLHKAMKASLLLTGVFGFLRMYKNVSSRFFGFSENGREIRMYREEYRRRKAQGIPMDGTSRLPLSIQRISASYTTGAWINFDMLPMFNFVNHPYHFRTPGVIPEEEE</sequence>
<dbReference type="PANTHER" id="PTHR34062">
    <property type="entry name" value="OXIDOREDUCTASE 21 KDA SUBUNIT, PUTATIVE (AFU_ORTHOLOGUE AFUA_4G04750)-RELATED"/>
    <property type="match status" value="1"/>
</dbReference>
<evidence type="ECO:0000313" key="3">
    <source>
        <dbReference type="Proteomes" id="UP001151518"/>
    </source>
</evidence>
<dbReference type="AlphaFoldDB" id="A0A9W8FYV5"/>
<name>A0A9W8FYV5_9FUNG</name>
<dbReference type="PANTHER" id="PTHR34062:SF1">
    <property type="entry name" value="NADH-UBIQUINONE OXIDOREDUCTASE 21KDA SUBUNIT N-TERMINAL DOMAIN-CONTAINING PROTEIN"/>
    <property type="match status" value="1"/>
</dbReference>
<dbReference type="InterPro" id="IPR019721">
    <property type="entry name" value="NADH-UbQ_OxRdtase_su21_N"/>
</dbReference>